<organism evidence="4 5">
    <name type="scientific">Candidatus Reconcilbacillus cellulovorans</name>
    <dbReference type="NCBI Taxonomy" id="1906605"/>
    <lineage>
        <taxon>Bacteria</taxon>
        <taxon>Bacillati</taxon>
        <taxon>Bacillota</taxon>
        <taxon>Bacilli</taxon>
        <taxon>Bacillales</taxon>
        <taxon>Paenibacillaceae</taxon>
        <taxon>Candidatus Reconcilbacillus</taxon>
    </lineage>
</organism>
<proteinExistence type="predicted"/>
<dbReference type="GO" id="GO:0003677">
    <property type="term" value="F:DNA binding"/>
    <property type="evidence" value="ECO:0007669"/>
    <property type="project" value="InterPro"/>
</dbReference>
<dbReference type="InterPro" id="IPR016032">
    <property type="entry name" value="Sig_transdc_resp-reg_C-effctor"/>
</dbReference>
<dbReference type="InterPro" id="IPR036388">
    <property type="entry name" value="WH-like_DNA-bd_sf"/>
</dbReference>
<dbReference type="Pfam" id="PF00196">
    <property type="entry name" value="GerE"/>
    <property type="match status" value="1"/>
</dbReference>
<evidence type="ECO:0000256" key="2">
    <source>
        <dbReference type="ARBA" id="ARBA00023163"/>
    </source>
</evidence>
<name>A0A2A6E1C3_9BACL</name>
<dbReference type="Gene3D" id="3.30.450.40">
    <property type="match status" value="1"/>
</dbReference>
<dbReference type="InterPro" id="IPR000792">
    <property type="entry name" value="Tscrpt_reg_LuxR_C"/>
</dbReference>
<dbReference type="AlphaFoldDB" id="A0A2A6E1C3"/>
<evidence type="ECO:0000259" key="3">
    <source>
        <dbReference type="PROSITE" id="PS50043"/>
    </source>
</evidence>
<sequence>MFSGKTKDREFLKVVGLSPKEIEWLHDKSRQQGIAPSLTSVRFRLHGQMLDRLMAKNRSVLDIAEEWISSSPQRFFFPHLLTITDAYGVVLHISGDSESLEQSERMLKIGVGSSLSISSAGTNAVSAAIELRRSAFILGNDHYLDVMKDWMTLCVPVWNEDLRPVAMVALFASRRISALLAYAALASIASVIETNFQRKNSNHKSWFSDAELMELLNQYEFSPREREIAFYWLLDYDTRRIGQMLGISENTVRVYVSKIHAKLNVNSKASFILRVLKGI</sequence>
<dbReference type="CDD" id="cd06170">
    <property type="entry name" value="LuxR_C_like"/>
    <property type="match status" value="1"/>
</dbReference>
<dbReference type="Proteomes" id="UP000243688">
    <property type="component" value="Unassembled WGS sequence"/>
</dbReference>
<dbReference type="SUPFAM" id="SSF46894">
    <property type="entry name" value="C-terminal effector domain of the bipartite response regulators"/>
    <property type="match status" value="1"/>
</dbReference>
<dbReference type="Gene3D" id="1.10.10.10">
    <property type="entry name" value="Winged helix-like DNA-binding domain superfamily/Winged helix DNA-binding domain"/>
    <property type="match status" value="1"/>
</dbReference>
<reference evidence="4 5" key="1">
    <citation type="submission" date="2016-12" db="EMBL/GenBank/DDBJ databases">
        <title>Candidatus Reconcilibacillus cellulovorans genome.</title>
        <authorList>
            <person name="Kolinko S."/>
            <person name="Wu Y.-W."/>
            <person name="Tachea F."/>
            <person name="Denzel E."/>
            <person name="Hiras J."/>
            <person name="Baecker N."/>
            <person name="Chan L.J."/>
            <person name="Eichorst S.A."/>
            <person name="Frey D."/>
            <person name="Adams P.D."/>
            <person name="Pray T."/>
            <person name="Tanjore D."/>
            <person name="Petzold C.J."/>
            <person name="Gladden J.M."/>
            <person name="Simmons B.A."/>
            <person name="Singer S.W."/>
        </authorList>
    </citation>
    <scope>NUCLEOTIDE SEQUENCE [LARGE SCALE GENOMIC DNA]</scope>
    <source>
        <strain evidence="4">JTherm</strain>
    </source>
</reference>
<dbReference type="EMBL" id="MOXJ01000012">
    <property type="protein sequence ID" value="PDO10609.1"/>
    <property type="molecule type" value="Genomic_DNA"/>
</dbReference>
<gene>
    <name evidence="4" type="ORF">BLM47_06420</name>
</gene>
<dbReference type="GO" id="GO:0045892">
    <property type="term" value="P:negative regulation of DNA-templated transcription"/>
    <property type="evidence" value="ECO:0007669"/>
    <property type="project" value="UniProtKB-ARBA"/>
</dbReference>
<comment type="caution">
    <text evidence="4">The sequence shown here is derived from an EMBL/GenBank/DDBJ whole genome shotgun (WGS) entry which is preliminary data.</text>
</comment>
<dbReference type="SMART" id="SM00421">
    <property type="entry name" value="HTH_LUXR"/>
    <property type="match status" value="1"/>
</dbReference>
<keyword evidence="1" id="KW-0805">Transcription regulation</keyword>
<feature type="domain" description="HTH luxR-type" evidence="3">
    <location>
        <begin position="214"/>
        <end position="279"/>
    </location>
</feature>
<keyword evidence="2" id="KW-0804">Transcription</keyword>
<accession>A0A2A6E1C3</accession>
<evidence type="ECO:0000256" key="1">
    <source>
        <dbReference type="ARBA" id="ARBA00023015"/>
    </source>
</evidence>
<dbReference type="InterPro" id="IPR029016">
    <property type="entry name" value="GAF-like_dom_sf"/>
</dbReference>
<evidence type="ECO:0000313" key="5">
    <source>
        <dbReference type="Proteomes" id="UP000243688"/>
    </source>
</evidence>
<dbReference type="PROSITE" id="PS50043">
    <property type="entry name" value="HTH_LUXR_2"/>
    <property type="match status" value="1"/>
</dbReference>
<protein>
    <recommendedName>
        <fullName evidence="3">HTH luxR-type domain-containing protein</fullName>
    </recommendedName>
</protein>
<evidence type="ECO:0000313" key="4">
    <source>
        <dbReference type="EMBL" id="PDO10609.1"/>
    </source>
</evidence>